<dbReference type="Proteomes" id="UP000887566">
    <property type="component" value="Unplaced"/>
</dbReference>
<feature type="chain" id="PRO_5036788170" evidence="3">
    <location>
        <begin position="21"/>
        <end position="101"/>
    </location>
</feature>
<keyword evidence="2 3" id="KW-0732">Signal</keyword>
<dbReference type="PROSITE" id="PS00262">
    <property type="entry name" value="INSULIN"/>
    <property type="match status" value="1"/>
</dbReference>
<dbReference type="InterPro" id="IPR022353">
    <property type="entry name" value="Insulin_CS"/>
</dbReference>
<dbReference type="SUPFAM" id="SSF56994">
    <property type="entry name" value="Insulin-like"/>
    <property type="match status" value="1"/>
</dbReference>
<reference evidence="5" key="1">
    <citation type="submission" date="2022-11" db="UniProtKB">
        <authorList>
            <consortium name="WormBaseParasite"/>
        </authorList>
    </citation>
    <scope>IDENTIFICATION</scope>
</reference>
<dbReference type="Gene3D" id="1.10.100.10">
    <property type="entry name" value="Insulin-like"/>
    <property type="match status" value="1"/>
</dbReference>
<evidence type="ECO:0000256" key="2">
    <source>
        <dbReference type="ARBA" id="ARBA00022729"/>
    </source>
</evidence>
<accession>A0A914X0K5</accession>
<evidence type="ECO:0000313" key="5">
    <source>
        <dbReference type="WBParaSite" id="PSAMB.scaffold6144size10077.g27969.t1"/>
    </source>
</evidence>
<organism evidence="4 5">
    <name type="scientific">Plectus sambesii</name>
    <dbReference type="NCBI Taxonomy" id="2011161"/>
    <lineage>
        <taxon>Eukaryota</taxon>
        <taxon>Metazoa</taxon>
        <taxon>Ecdysozoa</taxon>
        <taxon>Nematoda</taxon>
        <taxon>Chromadorea</taxon>
        <taxon>Plectida</taxon>
        <taxon>Plectina</taxon>
        <taxon>Plectoidea</taxon>
        <taxon>Plectidae</taxon>
        <taxon>Plectus</taxon>
    </lineage>
</organism>
<dbReference type="InterPro" id="IPR036438">
    <property type="entry name" value="Insulin-like_sf"/>
</dbReference>
<protein>
    <submittedName>
        <fullName evidence="5">Uncharacterized protein</fullName>
    </submittedName>
</protein>
<evidence type="ECO:0000313" key="4">
    <source>
        <dbReference type="Proteomes" id="UP000887566"/>
    </source>
</evidence>
<sequence length="101" mass="10771">MEAKLVVLLISASLLSVCSAGPTPVTGGQQRTPSAVCESRLDRTISVVCDGCVKEPLLAWLPPPAVVKIVAHECCKKICTYETIKSLCCHTPERSEAESTD</sequence>
<name>A0A914X0K5_9BILA</name>
<dbReference type="WBParaSite" id="PSAMB.scaffold6144size10077.g27969.t1">
    <property type="protein sequence ID" value="PSAMB.scaffold6144size10077.g27969.t1"/>
    <property type="gene ID" value="PSAMB.scaffold6144size10077.g27969"/>
</dbReference>
<proteinExistence type="inferred from homology"/>
<keyword evidence="4" id="KW-1185">Reference proteome</keyword>
<comment type="similarity">
    <text evidence="1">Belongs to the insulin family.</text>
</comment>
<evidence type="ECO:0000256" key="1">
    <source>
        <dbReference type="ARBA" id="ARBA00009034"/>
    </source>
</evidence>
<dbReference type="AlphaFoldDB" id="A0A914X0K5"/>
<evidence type="ECO:0000256" key="3">
    <source>
        <dbReference type="SAM" id="SignalP"/>
    </source>
</evidence>
<feature type="signal peptide" evidence="3">
    <location>
        <begin position="1"/>
        <end position="20"/>
    </location>
</feature>